<accession>A0A8H6DTV2</accession>
<comment type="caution">
    <text evidence="2">The sequence shown here is derived from an EMBL/GenBank/DDBJ whole genome shotgun (WGS) entry which is preliminary data.</text>
</comment>
<evidence type="ECO:0000256" key="1">
    <source>
        <dbReference type="SAM" id="MobiDB-lite"/>
    </source>
</evidence>
<feature type="compositionally biased region" description="Polar residues" evidence="1">
    <location>
        <begin position="189"/>
        <end position="207"/>
    </location>
</feature>
<organism evidence="2 3">
    <name type="scientific">Cochliobolus sativus</name>
    <name type="common">Common root rot and spot blotch fungus</name>
    <name type="synonym">Bipolaris sorokiniana</name>
    <dbReference type="NCBI Taxonomy" id="45130"/>
    <lineage>
        <taxon>Eukaryota</taxon>
        <taxon>Fungi</taxon>
        <taxon>Dikarya</taxon>
        <taxon>Ascomycota</taxon>
        <taxon>Pezizomycotina</taxon>
        <taxon>Dothideomycetes</taxon>
        <taxon>Pleosporomycetidae</taxon>
        <taxon>Pleosporales</taxon>
        <taxon>Pleosporineae</taxon>
        <taxon>Pleosporaceae</taxon>
        <taxon>Bipolaris</taxon>
    </lineage>
</organism>
<proteinExistence type="predicted"/>
<feature type="compositionally biased region" description="Basic and acidic residues" evidence="1">
    <location>
        <begin position="160"/>
        <end position="171"/>
    </location>
</feature>
<evidence type="ECO:0000313" key="3">
    <source>
        <dbReference type="Proteomes" id="UP000624244"/>
    </source>
</evidence>
<gene>
    <name evidence="2" type="ORF">GGP41_003604</name>
</gene>
<sequence>MKQPKGPEKSKRKGKPNDSIQTCGESARPVTFVVNRAGLMAPLNAQQSEPDPEAMEVVNVDPSGDKSKDVTTQETAILVSSQGSLGSSSANTPRKKTGSANNQTSIFGWVERISSTSKSPTSSASSAGNKTNASPPVCGGKGRKTGPSHKKGDAATTIVEWRKRARTESESILRGSRSRRRVDSYDFDTASSLAESSNSQQQATDTVDYTKRHGKG</sequence>
<evidence type="ECO:0000313" key="2">
    <source>
        <dbReference type="EMBL" id="KAF5846180.1"/>
    </source>
</evidence>
<feature type="compositionally biased region" description="Low complexity" evidence="1">
    <location>
        <begin position="80"/>
        <end position="89"/>
    </location>
</feature>
<name>A0A8H6DTV2_COCSA</name>
<feature type="region of interest" description="Disordered" evidence="1">
    <location>
        <begin position="1"/>
        <end position="28"/>
    </location>
</feature>
<feature type="compositionally biased region" description="Low complexity" evidence="1">
    <location>
        <begin position="114"/>
        <end position="127"/>
    </location>
</feature>
<dbReference type="AlphaFoldDB" id="A0A8H6DTV2"/>
<dbReference type="Proteomes" id="UP000624244">
    <property type="component" value="Unassembled WGS sequence"/>
</dbReference>
<protein>
    <submittedName>
        <fullName evidence="2">Uncharacterized protein</fullName>
    </submittedName>
</protein>
<feature type="region of interest" description="Disordered" evidence="1">
    <location>
        <begin position="43"/>
        <end position="216"/>
    </location>
</feature>
<reference evidence="2" key="1">
    <citation type="submission" date="2019-11" db="EMBL/GenBank/DDBJ databases">
        <title>Bipolaris sorokiniana Genome sequencing.</title>
        <authorList>
            <person name="Wang H."/>
        </authorList>
    </citation>
    <scope>NUCLEOTIDE SEQUENCE</scope>
</reference>
<dbReference type="EMBL" id="WNKQ01000016">
    <property type="protein sequence ID" value="KAF5846180.1"/>
    <property type="molecule type" value="Genomic_DNA"/>
</dbReference>